<accession>A0A813XRH2</accession>
<dbReference type="GO" id="GO:0008270">
    <property type="term" value="F:zinc ion binding"/>
    <property type="evidence" value="ECO:0007669"/>
    <property type="project" value="UniProtKB-KW"/>
</dbReference>
<dbReference type="Pfam" id="PF00098">
    <property type="entry name" value="zf-CCHC"/>
    <property type="match status" value="1"/>
</dbReference>
<dbReference type="OrthoDB" id="419709at2759"/>
<evidence type="ECO:0000313" key="7">
    <source>
        <dbReference type="Proteomes" id="UP000663828"/>
    </source>
</evidence>
<dbReference type="Proteomes" id="UP000663852">
    <property type="component" value="Unassembled WGS sequence"/>
</dbReference>
<dbReference type="GO" id="GO:0003676">
    <property type="term" value="F:nucleic acid binding"/>
    <property type="evidence" value="ECO:0007669"/>
    <property type="project" value="InterPro"/>
</dbReference>
<protein>
    <recommendedName>
        <fullName evidence="4">CCHC-type domain-containing protein</fullName>
    </recommendedName>
</protein>
<dbReference type="InterPro" id="IPR001878">
    <property type="entry name" value="Znf_CCHC"/>
</dbReference>
<feature type="compositionally biased region" description="Polar residues" evidence="3">
    <location>
        <begin position="1"/>
        <end position="14"/>
    </location>
</feature>
<dbReference type="EMBL" id="CAJNOJ010000122">
    <property type="protein sequence ID" value="CAF1155059.1"/>
    <property type="molecule type" value="Genomic_DNA"/>
</dbReference>
<keyword evidence="1" id="KW-0863">Zinc-finger</keyword>
<dbReference type="InterPro" id="IPR036875">
    <property type="entry name" value="Znf_CCHC_sf"/>
</dbReference>
<feature type="domain" description="CCHC-type" evidence="4">
    <location>
        <begin position="104"/>
        <end position="119"/>
    </location>
</feature>
<evidence type="ECO:0000256" key="1">
    <source>
        <dbReference type="PROSITE-ProRule" id="PRU00047"/>
    </source>
</evidence>
<keyword evidence="1" id="KW-0862">Zinc</keyword>
<feature type="coiled-coil region" evidence="2">
    <location>
        <begin position="173"/>
        <end position="200"/>
    </location>
</feature>
<dbReference type="PROSITE" id="PS50158">
    <property type="entry name" value="ZF_CCHC"/>
    <property type="match status" value="1"/>
</dbReference>
<organism evidence="5 7">
    <name type="scientific">Adineta ricciae</name>
    <name type="common">Rotifer</name>
    <dbReference type="NCBI Taxonomy" id="249248"/>
    <lineage>
        <taxon>Eukaryota</taxon>
        <taxon>Metazoa</taxon>
        <taxon>Spiralia</taxon>
        <taxon>Gnathifera</taxon>
        <taxon>Rotifera</taxon>
        <taxon>Eurotatoria</taxon>
        <taxon>Bdelloidea</taxon>
        <taxon>Adinetida</taxon>
        <taxon>Adinetidae</taxon>
        <taxon>Adineta</taxon>
    </lineage>
</organism>
<evidence type="ECO:0000313" key="6">
    <source>
        <dbReference type="EMBL" id="CAF1155059.1"/>
    </source>
</evidence>
<evidence type="ECO:0000259" key="4">
    <source>
        <dbReference type="PROSITE" id="PS50158"/>
    </source>
</evidence>
<evidence type="ECO:0000256" key="2">
    <source>
        <dbReference type="SAM" id="Coils"/>
    </source>
</evidence>
<dbReference type="EMBL" id="CAJNOR010000304">
    <property type="protein sequence ID" value="CAF0874329.1"/>
    <property type="molecule type" value="Genomic_DNA"/>
</dbReference>
<name>A0A813XRH2_ADIRI</name>
<keyword evidence="2" id="KW-0175">Coiled coil</keyword>
<dbReference type="SUPFAM" id="SSF57756">
    <property type="entry name" value="Retrovirus zinc finger-like domains"/>
    <property type="match status" value="1"/>
</dbReference>
<keyword evidence="7" id="KW-1185">Reference proteome</keyword>
<keyword evidence="1" id="KW-0479">Metal-binding</keyword>
<comment type="caution">
    <text evidence="5">The sequence shown here is derived from an EMBL/GenBank/DDBJ whole genome shotgun (WGS) entry which is preliminary data.</text>
</comment>
<feature type="region of interest" description="Disordered" evidence="3">
    <location>
        <begin position="1"/>
        <end position="29"/>
    </location>
</feature>
<evidence type="ECO:0000256" key="3">
    <source>
        <dbReference type="SAM" id="MobiDB-lite"/>
    </source>
</evidence>
<dbReference type="Proteomes" id="UP000663828">
    <property type="component" value="Unassembled WGS sequence"/>
</dbReference>
<sequence>MSSKYQSPRQNLNASPLPEPKPTKSIVASKVPTNADADAIIRDLRHNYLGVEQVARLHDKDGKVSARVRIDFTSIKLANAALSKGYVLIDGKQCPVQTYQPPFCYRCRTEGHYASNCSQKPLTEQRLQDLFQQQQQQLESMMNAFESKWNERLSSVKTSSPTNVNLDKVIPVLKDLTSICQQFNQQNVQMQQQLNNIVNQVQKKHQLARLMQTHRSHSDRLTENDTREFFKYYHNDSTMLSINAFVCSFPMSLCEVYLPFNRTIIWLPAHRFTLARCTRPELDRLIQHLQQSVRSTQQPKHFLAAAGR</sequence>
<proteinExistence type="predicted"/>
<evidence type="ECO:0000313" key="5">
    <source>
        <dbReference type="EMBL" id="CAF0874329.1"/>
    </source>
</evidence>
<gene>
    <name evidence="6" type="ORF">EDS130_LOCUS22821</name>
    <name evidence="5" type="ORF">XAT740_LOCUS6659</name>
</gene>
<reference evidence="5" key="1">
    <citation type="submission" date="2021-02" db="EMBL/GenBank/DDBJ databases">
        <authorList>
            <person name="Nowell W R."/>
        </authorList>
    </citation>
    <scope>NUCLEOTIDE SEQUENCE</scope>
</reference>
<dbReference type="AlphaFoldDB" id="A0A813XRH2"/>